<reference evidence="1" key="1">
    <citation type="journal article" date="2020" name="Stud. Mycol.">
        <title>101 Dothideomycetes genomes: a test case for predicting lifestyles and emergence of pathogens.</title>
        <authorList>
            <person name="Haridas S."/>
            <person name="Albert R."/>
            <person name="Binder M."/>
            <person name="Bloem J."/>
            <person name="Labutti K."/>
            <person name="Salamov A."/>
            <person name="Andreopoulos B."/>
            <person name="Baker S."/>
            <person name="Barry K."/>
            <person name="Bills G."/>
            <person name="Bluhm B."/>
            <person name="Cannon C."/>
            <person name="Castanera R."/>
            <person name="Culley D."/>
            <person name="Daum C."/>
            <person name="Ezra D."/>
            <person name="Gonzalez J."/>
            <person name="Henrissat B."/>
            <person name="Kuo A."/>
            <person name="Liang C."/>
            <person name="Lipzen A."/>
            <person name="Lutzoni F."/>
            <person name="Magnuson J."/>
            <person name="Mondo S."/>
            <person name="Nolan M."/>
            <person name="Ohm R."/>
            <person name="Pangilinan J."/>
            <person name="Park H.-J."/>
            <person name="Ramirez L."/>
            <person name="Alfaro M."/>
            <person name="Sun H."/>
            <person name="Tritt A."/>
            <person name="Yoshinaga Y."/>
            <person name="Zwiers L.-H."/>
            <person name="Turgeon B."/>
            <person name="Goodwin S."/>
            <person name="Spatafora J."/>
            <person name="Crous P."/>
            <person name="Grigoriev I."/>
        </authorList>
    </citation>
    <scope>NUCLEOTIDE SEQUENCE</scope>
    <source>
        <strain evidence="1">CBS 113818</strain>
    </source>
</reference>
<dbReference type="OrthoDB" id="3695510at2759"/>
<protein>
    <submittedName>
        <fullName evidence="1">Uncharacterized protein</fullName>
    </submittedName>
</protein>
<dbReference type="Proteomes" id="UP000799424">
    <property type="component" value="Unassembled WGS sequence"/>
</dbReference>
<proteinExistence type="predicted"/>
<accession>A0A6A7ADB1</accession>
<dbReference type="EMBL" id="MU006219">
    <property type="protein sequence ID" value="KAF2830667.1"/>
    <property type="molecule type" value="Genomic_DNA"/>
</dbReference>
<name>A0A6A7ADB1_9PLEO</name>
<gene>
    <name evidence="1" type="ORF">CC86DRAFT_165592</name>
</gene>
<sequence length="180" mass="20106">MSNYHKSSWCRCSVSQAVFHMASWLNEAVSLGSNGVTSRQCTVHIEGPYGTIEHIWSKVKSTAAFYDAATRCVRNGEQPNATRKDLIDAFVETRGSHTDPEQLAHTVRHILSGTLVIQIPCTLGRISDFEDESQQMSSLLVGQSQAEWEKYRLSIVEGFLDDVDGVFKETQSLYADFPES</sequence>
<keyword evidence="2" id="KW-1185">Reference proteome</keyword>
<organism evidence="1 2">
    <name type="scientific">Ophiobolus disseminans</name>
    <dbReference type="NCBI Taxonomy" id="1469910"/>
    <lineage>
        <taxon>Eukaryota</taxon>
        <taxon>Fungi</taxon>
        <taxon>Dikarya</taxon>
        <taxon>Ascomycota</taxon>
        <taxon>Pezizomycotina</taxon>
        <taxon>Dothideomycetes</taxon>
        <taxon>Pleosporomycetidae</taxon>
        <taxon>Pleosporales</taxon>
        <taxon>Pleosporineae</taxon>
        <taxon>Phaeosphaeriaceae</taxon>
        <taxon>Ophiobolus</taxon>
    </lineage>
</organism>
<dbReference type="AlphaFoldDB" id="A0A6A7ADB1"/>
<evidence type="ECO:0000313" key="1">
    <source>
        <dbReference type="EMBL" id="KAF2830667.1"/>
    </source>
</evidence>
<evidence type="ECO:0000313" key="2">
    <source>
        <dbReference type="Proteomes" id="UP000799424"/>
    </source>
</evidence>